<dbReference type="GO" id="GO:0045892">
    <property type="term" value="P:negative regulation of DNA-templated transcription"/>
    <property type="evidence" value="ECO:0007669"/>
    <property type="project" value="TreeGrafter"/>
</dbReference>
<keyword evidence="1" id="KW-0862">Zinc</keyword>
<dbReference type="EMBL" id="SMAD01000013">
    <property type="protein sequence ID" value="TCS85346.1"/>
    <property type="molecule type" value="Genomic_DNA"/>
</dbReference>
<dbReference type="InterPro" id="IPR036388">
    <property type="entry name" value="WH-like_DNA-bd_sf"/>
</dbReference>
<comment type="cofactor">
    <cofactor evidence="1">
        <name>Zn(2+)</name>
        <dbReference type="ChEBI" id="CHEBI:29105"/>
    </cofactor>
    <text evidence="1">Binds 1 zinc ion per subunit.</text>
</comment>
<evidence type="ECO:0000313" key="3">
    <source>
        <dbReference type="EMBL" id="TCS85346.1"/>
    </source>
</evidence>
<dbReference type="Proteomes" id="UP000295807">
    <property type="component" value="Unassembled WGS sequence"/>
</dbReference>
<sequence>MDRDGKKFRELLEKHHLKKTGQRLDVLNVLFSKKEATSQPTLESLLGQHINRVTLYRILKTFEEKGIIHRIIDLNGTANYAPCSSACTEHEHHDEHIHFNCTACNKLYCLNDIHIPGFTMPAGFKPEMINMVISGTCRNCNKK</sequence>
<feature type="binding site" evidence="1">
    <location>
        <position position="101"/>
    </location>
    <ligand>
        <name>Zn(2+)</name>
        <dbReference type="ChEBI" id="CHEBI:29105"/>
    </ligand>
</feature>
<dbReference type="GO" id="GO:0003700">
    <property type="term" value="F:DNA-binding transcription factor activity"/>
    <property type="evidence" value="ECO:0007669"/>
    <property type="project" value="InterPro"/>
</dbReference>
<keyword evidence="4" id="KW-1185">Reference proteome</keyword>
<dbReference type="OrthoDB" id="594893at2"/>
<dbReference type="Pfam" id="PF01475">
    <property type="entry name" value="FUR"/>
    <property type="match status" value="1"/>
</dbReference>
<evidence type="ECO:0000313" key="4">
    <source>
        <dbReference type="Proteomes" id="UP000295807"/>
    </source>
</evidence>
<dbReference type="PANTHER" id="PTHR33202">
    <property type="entry name" value="ZINC UPTAKE REGULATION PROTEIN"/>
    <property type="match status" value="1"/>
</dbReference>
<feature type="binding site" evidence="1">
    <location>
        <position position="140"/>
    </location>
    <ligand>
        <name>Zn(2+)</name>
        <dbReference type="ChEBI" id="CHEBI:29105"/>
    </ligand>
</feature>
<evidence type="ECO:0000256" key="1">
    <source>
        <dbReference type="PIRSR" id="PIRSR602481-1"/>
    </source>
</evidence>
<feature type="binding site" evidence="1">
    <location>
        <position position="104"/>
    </location>
    <ligand>
        <name>Zn(2+)</name>
        <dbReference type="ChEBI" id="CHEBI:29105"/>
    </ligand>
</feature>
<gene>
    <name evidence="3" type="ORF">EDD80_11384</name>
</gene>
<dbReference type="SUPFAM" id="SSF46785">
    <property type="entry name" value="Winged helix' DNA-binding domain"/>
    <property type="match status" value="1"/>
</dbReference>
<protein>
    <submittedName>
        <fullName evidence="3">Fur family ferric uptake transcriptional regulator</fullName>
    </submittedName>
</protein>
<dbReference type="GO" id="GO:0008270">
    <property type="term" value="F:zinc ion binding"/>
    <property type="evidence" value="ECO:0007669"/>
    <property type="project" value="TreeGrafter"/>
</dbReference>
<dbReference type="GO" id="GO:1900376">
    <property type="term" value="P:regulation of secondary metabolite biosynthetic process"/>
    <property type="evidence" value="ECO:0007669"/>
    <property type="project" value="TreeGrafter"/>
</dbReference>
<proteinExistence type="predicted"/>
<keyword evidence="2" id="KW-0408">Iron</keyword>
<dbReference type="InterPro" id="IPR002481">
    <property type="entry name" value="FUR"/>
</dbReference>
<dbReference type="InterPro" id="IPR036390">
    <property type="entry name" value="WH_DNA-bd_sf"/>
</dbReference>
<name>A0A4R3KNM0_9SPHI</name>
<feature type="binding site" evidence="1">
    <location>
        <position position="137"/>
    </location>
    <ligand>
        <name>Zn(2+)</name>
        <dbReference type="ChEBI" id="CHEBI:29105"/>
    </ligand>
</feature>
<dbReference type="Gene3D" id="1.10.10.10">
    <property type="entry name" value="Winged helix-like DNA-binding domain superfamily/Winged helix DNA-binding domain"/>
    <property type="match status" value="1"/>
</dbReference>
<evidence type="ECO:0000256" key="2">
    <source>
        <dbReference type="PIRSR" id="PIRSR602481-2"/>
    </source>
</evidence>
<feature type="binding site" evidence="2">
    <location>
        <position position="94"/>
    </location>
    <ligand>
        <name>Fe cation</name>
        <dbReference type="ChEBI" id="CHEBI:24875"/>
    </ligand>
</feature>
<comment type="cofactor">
    <cofactor evidence="2">
        <name>Mn(2+)</name>
        <dbReference type="ChEBI" id="CHEBI:29035"/>
    </cofactor>
    <cofactor evidence="2">
        <name>Fe(2+)</name>
        <dbReference type="ChEBI" id="CHEBI:29033"/>
    </cofactor>
    <text evidence="2">Binds 1 Mn(2+) or Fe(2+) ion per subunit.</text>
</comment>
<keyword evidence="1" id="KW-0479">Metal-binding</keyword>
<dbReference type="RefSeq" id="WP_132130336.1">
    <property type="nucleotide sequence ID" value="NZ_CP042432.1"/>
</dbReference>
<organism evidence="3 4">
    <name type="scientific">Anseongella ginsenosidimutans</name>
    <dbReference type="NCBI Taxonomy" id="496056"/>
    <lineage>
        <taxon>Bacteria</taxon>
        <taxon>Pseudomonadati</taxon>
        <taxon>Bacteroidota</taxon>
        <taxon>Sphingobacteriia</taxon>
        <taxon>Sphingobacteriales</taxon>
        <taxon>Sphingobacteriaceae</taxon>
        <taxon>Anseongella</taxon>
    </lineage>
</organism>
<dbReference type="GO" id="GO:0000976">
    <property type="term" value="F:transcription cis-regulatory region binding"/>
    <property type="evidence" value="ECO:0007669"/>
    <property type="project" value="TreeGrafter"/>
</dbReference>
<comment type="caution">
    <text evidence="3">The sequence shown here is derived from an EMBL/GenBank/DDBJ whole genome shotgun (WGS) entry which is preliminary data.</text>
</comment>
<dbReference type="PANTHER" id="PTHR33202:SF22">
    <property type="entry name" value="HYDROGEN PEROXIDE SENSITIVE REPRESSOR"/>
    <property type="match status" value="1"/>
</dbReference>
<dbReference type="AlphaFoldDB" id="A0A4R3KNM0"/>
<reference evidence="3 4" key="1">
    <citation type="submission" date="2019-03" db="EMBL/GenBank/DDBJ databases">
        <title>Genomic Encyclopedia of Type Strains, Phase IV (KMG-IV): sequencing the most valuable type-strain genomes for metagenomic binning, comparative biology and taxonomic classification.</title>
        <authorList>
            <person name="Goeker M."/>
        </authorList>
    </citation>
    <scope>NUCLEOTIDE SEQUENCE [LARGE SCALE GENOMIC DNA]</scope>
    <source>
        <strain evidence="3 4">DSM 21100</strain>
    </source>
</reference>
<feature type="binding site" evidence="2">
    <location>
        <position position="92"/>
    </location>
    <ligand>
        <name>Fe cation</name>
        <dbReference type="ChEBI" id="CHEBI:24875"/>
    </ligand>
</feature>
<accession>A0A4R3KNM0</accession>